<dbReference type="InParanoid" id="D7FSE2"/>
<feature type="compositionally biased region" description="Basic and acidic residues" evidence="1">
    <location>
        <begin position="15"/>
        <end position="28"/>
    </location>
</feature>
<protein>
    <submittedName>
        <fullName evidence="2">Uncharacterized protein</fullName>
    </submittedName>
</protein>
<organism evidence="2 3">
    <name type="scientific">Ectocarpus siliculosus</name>
    <name type="common">Brown alga</name>
    <name type="synonym">Conferva siliculosa</name>
    <dbReference type="NCBI Taxonomy" id="2880"/>
    <lineage>
        <taxon>Eukaryota</taxon>
        <taxon>Sar</taxon>
        <taxon>Stramenopiles</taxon>
        <taxon>Ochrophyta</taxon>
        <taxon>PX clade</taxon>
        <taxon>Phaeophyceae</taxon>
        <taxon>Ectocarpales</taxon>
        <taxon>Ectocarpaceae</taxon>
        <taxon>Ectocarpus</taxon>
    </lineage>
</organism>
<dbReference type="EMBL" id="FN649730">
    <property type="protein sequence ID" value="CBJ31083.1"/>
    <property type="molecule type" value="Genomic_DNA"/>
</dbReference>
<name>D7FSE2_ECTSI</name>
<keyword evidence="3" id="KW-1185">Reference proteome</keyword>
<gene>
    <name evidence="2" type="ORF">Esi_0232_0030</name>
</gene>
<dbReference type="AlphaFoldDB" id="D7FSE2"/>
<sequence length="56" mass="6761">MESYLKPKIAAPRVDSSKRQRKCQEPKVHAGAVRRRQHTRRLQLSWNFRFARRLSK</sequence>
<evidence type="ECO:0000313" key="2">
    <source>
        <dbReference type="EMBL" id="CBJ31083.1"/>
    </source>
</evidence>
<dbReference type="EMBL" id="FN648412">
    <property type="protein sequence ID" value="CBJ31083.1"/>
    <property type="molecule type" value="Genomic_DNA"/>
</dbReference>
<feature type="region of interest" description="Disordered" evidence="1">
    <location>
        <begin position="1"/>
        <end position="36"/>
    </location>
</feature>
<reference evidence="2 3" key="1">
    <citation type="journal article" date="2010" name="Nature">
        <title>The Ectocarpus genome and the independent evolution of multicellularity in brown algae.</title>
        <authorList>
            <person name="Cock J.M."/>
            <person name="Sterck L."/>
            <person name="Rouze P."/>
            <person name="Scornet D."/>
            <person name="Allen A.E."/>
            <person name="Amoutzias G."/>
            <person name="Anthouard V."/>
            <person name="Artiguenave F."/>
            <person name="Aury J.M."/>
            <person name="Badger J.H."/>
            <person name="Beszteri B."/>
            <person name="Billiau K."/>
            <person name="Bonnet E."/>
            <person name="Bothwell J.H."/>
            <person name="Bowler C."/>
            <person name="Boyen C."/>
            <person name="Brownlee C."/>
            <person name="Carrano C.J."/>
            <person name="Charrier B."/>
            <person name="Cho G.Y."/>
            <person name="Coelho S.M."/>
            <person name="Collen J."/>
            <person name="Corre E."/>
            <person name="Da Silva C."/>
            <person name="Delage L."/>
            <person name="Delaroque N."/>
            <person name="Dittami S.M."/>
            <person name="Doulbeau S."/>
            <person name="Elias M."/>
            <person name="Farnham G."/>
            <person name="Gachon C.M."/>
            <person name="Gschloessl B."/>
            <person name="Heesch S."/>
            <person name="Jabbari K."/>
            <person name="Jubin C."/>
            <person name="Kawai H."/>
            <person name="Kimura K."/>
            <person name="Kloareg B."/>
            <person name="Kupper F.C."/>
            <person name="Lang D."/>
            <person name="Le Bail A."/>
            <person name="Leblanc C."/>
            <person name="Lerouge P."/>
            <person name="Lohr M."/>
            <person name="Lopez P.J."/>
            <person name="Martens C."/>
            <person name="Maumus F."/>
            <person name="Michel G."/>
            <person name="Miranda-Saavedra D."/>
            <person name="Morales J."/>
            <person name="Moreau H."/>
            <person name="Motomura T."/>
            <person name="Nagasato C."/>
            <person name="Napoli C.A."/>
            <person name="Nelson D.R."/>
            <person name="Nyvall-Collen P."/>
            <person name="Peters A.F."/>
            <person name="Pommier C."/>
            <person name="Potin P."/>
            <person name="Poulain J."/>
            <person name="Quesneville H."/>
            <person name="Read B."/>
            <person name="Rensing S.A."/>
            <person name="Ritter A."/>
            <person name="Rousvoal S."/>
            <person name="Samanta M."/>
            <person name="Samson G."/>
            <person name="Schroeder D.C."/>
            <person name="Segurens B."/>
            <person name="Strittmatter M."/>
            <person name="Tonon T."/>
            <person name="Tregear J.W."/>
            <person name="Valentin K."/>
            <person name="von Dassow P."/>
            <person name="Yamagishi T."/>
            <person name="Van de Peer Y."/>
            <person name="Wincker P."/>
        </authorList>
    </citation>
    <scope>NUCLEOTIDE SEQUENCE [LARGE SCALE GENOMIC DNA]</scope>
    <source>
        <strain evidence="3">Ec32 / CCAP1310/4</strain>
    </source>
</reference>
<evidence type="ECO:0000313" key="3">
    <source>
        <dbReference type="Proteomes" id="UP000002630"/>
    </source>
</evidence>
<dbReference type="Proteomes" id="UP000002630">
    <property type="component" value="Linkage Group LG05"/>
</dbReference>
<proteinExistence type="predicted"/>
<evidence type="ECO:0000256" key="1">
    <source>
        <dbReference type="SAM" id="MobiDB-lite"/>
    </source>
</evidence>
<accession>D7FSE2</accession>